<dbReference type="InterPro" id="IPR027417">
    <property type="entry name" value="P-loop_NTPase"/>
</dbReference>
<dbReference type="GO" id="GO:0016020">
    <property type="term" value="C:membrane"/>
    <property type="evidence" value="ECO:0007669"/>
    <property type="project" value="TreeGrafter"/>
</dbReference>
<comment type="caution">
    <text evidence="10">The sequence shown here is derived from an EMBL/GenBank/DDBJ whole genome shotgun (WGS) entry which is preliminary data.</text>
</comment>
<evidence type="ECO:0000256" key="4">
    <source>
        <dbReference type="ARBA" id="ARBA00023175"/>
    </source>
</evidence>
<dbReference type="InterPro" id="IPR035445">
    <property type="entry name" value="GYF-like_dom_sf"/>
</dbReference>
<dbReference type="EMBL" id="BRXZ01002280">
    <property type="protein sequence ID" value="GMH58871.1"/>
    <property type="molecule type" value="Genomic_DNA"/>
</dbReference>
<dbReference type="Gene3D" id="3.30.1490.40">
    <property type="match status" value="1"/>
</dbReference>
<evidence type="ECO:0000256" key="5">
    <source>
        <dbReference type="ARBA" id="ARBA00023203"/>
    </source>
</evidence>
<dbReference type="SUPFAM" id="SSF55277">
    <property type="entry name" value="GYF domain"/>
    <property type="match status" value="1"/>
</dbReference>
<feature type="domain" description="Myosin motor" evidence="9">
    <location>
        <begin position="13"/>
        <end position="518"/>
    </location>
</feature>
<dbReference type="SUPFAM" id="SSF52540">
    <property type="entry name" value="P-loop containing nucleoside triphosphate hydrolases"/>
    <property type="match status" value="1"/>
</dbReference>
<dbReference type="InterPro" id="IPR001609">
    <property type="entry name" value="Myosin_head_motor_dom-like"/>
</dbReference>
<dbReference type="PROSITE" id="PS50096">
    <property type="entry name" value="IQ"/>
    <property type="match status" value="2"/>
</dbReference>
<dbReference type="PROSITE" id="PS51456">
    <property type="entry name" value="MYOSIN_MOTOR"/>
    <property type="match status" value="1"/>
</dbReference>
<dbReference type="AlphaFoldDB" id="A0A9W6ZVP1"/>
<dbReference type="SMART" id="SM00248">
    <property type="entry name" value="ANK"/>
    <property type="match status" value="3"/>
</dbReference>
<proteinExistence type="inferred from homology"/>
<keyword evidence="11" id="KW-1185">Reference proteome</keyword>
<dbReference type="Gene3D" id="1.20.5.190">
    <property type="match status" value="1"/>
</dbReference>
<feature type="region of interest" description="Actin-binding" evidence="6">
    <location>
        <begin position="461"/>
        <end position="483"/>
    </location>
</feature>
<sequence length="1192" mass="133777">PPPPSQFDPTHLENHSDVATLNNLNQAPLLDLLKRRYLSDLIYTNVANISISFNPYKWIDGLYANPTDPKYRKKGKGRVPHVYSVASEAYDLLVNNKKDQSVIVSGEASDFRILNQGALTVDNVDDAADFAEVLRALDTVGAKREEVETMFQLLAGILHLGNVDFEADEHENSQVAKASKTSLKHAMDLLQCGVLDIKLTSRVVKAKGRSSVYTVPLNLTSAREARDALAKSVYDNLFTHLISLCNDNLHSNSTIENFIGILDIFGFEIFQINSFEQLCINYANEKLQSLFNHTVFITEQENYKSEGIDCAYIEFQNNQPCVDLIEKKPSGLLPLLDEICVLNRKTDTDMTYLTTLNNTHRGKSKHFGVSRFSGNNTFIVKHFAGDVIYSVDGFISKNNDKLLPDLETAMLTSKSPFIKNIFENAKQVQAASMVSTKARSASASGMGKTPTTIGYNFKNQLGGLYQDILSTNPHYIRCVKPNNNKSPHDFDANMVMDQLKCNGTLEMVRIRREGYPMREEWEDLWPIVLKFEYWKEAHVDPKLPANVGCKAVFDKALPKGYYQVAKSGKVFLKHDTYNQLEVWKMNTNAVFIQSKYRCWSGRKNFKLMRFRIILLQRGVGGFMARQKYKKHVAKITKCQASIRMFVTMKVLFKRKRAINILDNRLHAYVVGKKAKKEFEETKASVQKLQALQRGRKGRKQYEEVRYQKLVVEEQIKKEKMATVISSRFKKKAMTVKLEAWVQEAFTAASWGEIDPLRNLVNCSSTDWVMLRGVKKDLCNVRDRMDGMKSLLHVVAINGNEKAVKLLVDDGGANVNVIDCEGNTPLHRSAGCGDTHLAVSRLLVENCSKNSVGEMVNLVNGEKFTALDVALAEGAEGDEGSSETVKLLLKYGGQSAKGKGKGDVEKLFEKEKKKKQEKQEKEAKMEQLKLEAARQERERDPHFQFLKIQSGVGNTKVMAEKLEKERKQQQAKEEEVKRKKVQDIQKKRVMRRASTRQSIFQSGGGGLLGGLTRANSTGSADSSGGLPGAKEMDKMAGGEAMAESKQDGESPVKRKVKRRVSAKAVDNTWAVKANPDKHLGYEAACGYATTLAKLTQMIQDASTEQARRGWYYLNADNGEEGPFHSDWMHSWLSDKALNGDTQVRCGDGLNFVLLSSLVPEFDHVTMESPNPFDLSWNGEVEASVNVLENLSTL</sequence>
<evidence type="ECO:0000259" key="9">
    <source>
        <dbReference type="PROSITE" id="PS51456"/>
    </source>
</evidence>
<dbReference type="CDD" id="cd00124">
    <property type="entry name" value="MYSc"/>
    <property type="match status" value="1"/>
</dbReference>
<dbReference type="InterPro" id="IPR036961">
    <property type="entry name" value="Kinesin_motor_dom_sf"/>
</dbReference>
<gene>
    <name evidence="10" type="ORF">TrRE_jg4229</name>
</gene>
<keyword evidence="2" id="KW-0067">ATP-binding</keyword>
<evidence type="ECO:0000256" key="6">
    <source>
        <dbReference type="PROSITE-ProRule" id="PRU00782"/>
    </source>
</evidence>
<feature type="compositionally biased region" description="Polar residues" evidence="8">
    <location>
        <begin position="1012"/>
        <end position="1021"/>
    </location>
</feature>
<dbReference type="GO" id="GO:0007015">
    <property type="term" value="P:actin filament organization"/>
    <property type="evidence" value="ECO:0007669"/>
    <property type="project" value="TreeGrafter"/>
</dbReference>
<comment type="similarity">
    <text evidence="6">Belongs to the TRAFAC class myosin-kinesin ATPase superfamily. Myosin family.</text>
</comment>
<keyword evidence="7" id="KW-0175">Coiled coil</keyword>
<dbReference type="GO" id="GO:0005737">
    <property type="term" value="C:cytoplasm"/>
    <property type="evidence" value="ECO:0007669"/>
    <property type="project" value="TreeGrafter"/>
</dbReference>
<keyword evidence="1" id="KW-0547">Nucleotide-binding</keyword>
<evidence type="ECO:0000256" key="3">
    <source>
        <dbReference type="ARBA" id="ARBA00023123"/>
    </source>
</evidence>
<dbReference type="GO" id="GO:0000146">
    <property type="term" value="F:microfilament motor activity"/>
    <property type="evidence" value="ECO:0007669"/>
    <property type="project" value="TreeGrafter"/>
</dbReference>
<keyword evidence="3 6" id="KW-0518">Myosin</keyword>
<comment type="caution">
    <text evidence="6">Lacks conserved residue(s) required for the propagation of feature annotation.</text>
</comment>
<name>A0A9W6ZVP1_9STRA</name>
<dbReference type="Pfam" id="PF00063">
    <property type="entry name" value="Myosin_head"/>
    <property type="match status" value="1"/>
</dbReference>
<dbReference type="Gene3D" id="1.25.40.20">
    <property type="entry name" value="Ankyrin repeat-containing domain"/>
    <property type="match status" value="1"/>
</dbReference>
<dbReference type="InterPro" id="IPR000048">
    <property type="entry name" value="IQ_motif_EF-hand-BS"/>
</dbReference>
<dbReference type="OrthoDB" id="6108017at2759"/>
<dbReference type="GO" id="GO:0016459">
    <property type="term" value="C:myosin complex"/>
    <property type="evidence" value="ECO:0007669"/>
    <property type="project" value="UniProtKB-KW"/>
</dbReference>
<dbReference type="SMART" id="SM00242">
    <property type="entry name" value="MYSc"/>
    <property type="match status" value="1"/>
</dbReference>
<protein>
    <recommendedName>
        <fullName evidence="9">Myosin motor domain-containing protein</fullName>
    </recommendedName>
</protein>
<feature type="coiled-coil region" evidence="7">
    <location>
        <begin position="903"/>
        <end position="983"/>
    </location>
</feature>
<dbReference type="Gene3D" id="1.10.10.820">
    <property type="match status" value="1"/>
</dbReference>
<dbReference type="GO" id="GO:0051015">
    <property type="term" value="F:actin filament binding"/>
    <property type="evidence" value="ECO:0007669"/>
    <property type="project" value="TreeGrafter"/>
</dbReference>
<feature type="compositionally biased region" description="Basic and acidic residues" evidence="8">
    <location>
        <begin position="1029"/>
        <end position="1051"/>
    </location>
</feature>
<dbReference type="Gene3D" id="1.20.120.720">
    <property type="entry name" value="Myosin VI head, motor domain, U50 subdomain"/>
    <property type="match status" value="1"/>
</dbReference>
<dbReference type="PANTHER" id="PTHR13140">
    <property type="entry name" value="MYOSIN"/>
    <property type="match status" value="1"/>
</dbReference>
<dbReference type="Gene3D" id="3.40.850.10">
    <property type="entry name" value="Kinesin motor domain"/>
    <property type="match status" value="2"/>
</dbReference>
<dbReference type="Pfam" id="PF12796">
    <property type="entry name" value="Ank_2"/>
    <property type="match status" value="1"/>
</dbReference>
<evidence type="ECO:0000256" key="7">
    <source>
        <dbReference type="SAM" id="Coils"/>
    </source>
</evidence>
<dbReference type="Proteomes" id="UP001165082">
    <property type="component" value="Unassembled WGS sequence"/>
</dbReference>
<dbReference type="GO" id="GO:0005524">
    <property type="term" value="F:ATP binding"/>
    <property type="evidence" value="ECO:0007669"/>
    <property type="project" value="UniProtKB-KW"/>
</dbReference>
<dbReference type="SUPFAM" id="SSF48403">
    <property type="entry name" value="Ankyrin repeat"/>
    <property type="match status" value="1"/>
</dbReference>
<keyword evidence="4" id="KW-0505">Motor protein</keyword>
<evidence type="ECO:0000313" key="11">
    <source>
        <dbReference type="Proteomes" id="UP001165082"/>
    </source>
</evidence>
<evidence type="ECO:0000256" key="8">
    <source>
        <dbReference type="SAM" id="MobiDB-lite"/>
    </source>
</evidence>
<dbReference type="InterPro" id="IPR036770">
    <property type="entry name" value="Ankyrin_rpt-contain_sf"/>
</dbReference>
<dbReference type="SMART" id="SM00015">
    <property type="entry name" value="IQ"/>
    <property type="match status" value="3"/>
</dbReference>
<evidence type="ECO:0000256" key="1">
    <source>
        <dbReference type="ARBA" id="ARBA00022741"/>
    </source>
</evidence>
<feature type="non-terminal residue" evidence="10">
    <location>
        <position position="1192"/>
    </location>
</feature>
<reference evidence="10" key="1">
    <citation type="submission" date="2022-07" db="EMBL/GenBank/DDBJ databases">
        <title>Genome analysis of Parmales, a sister group of diatoms, reveals the evolutionary specialization of diatoms from phago-mixotrophs to photoautotrophs.</title>
        <authorList>
            <person name="Ban H."/>
            <person name="Sato S."/>
            <person name="Yoshikawa S."/>
            <person name="Kazumasa Y."/>
            <person name="Nakamura Y."/>
            <person name="Ichinomiya M."/>
            <person name="Saitoh K."/>
            <person name="Sato N."/>
            <person name="Blanc-Mathieu R."/>
            <person name="Endo H."/>
            <person name="Kuwata A."/>
            <person name="Ogata H."/>
        </authorList>
    </citation>
    <scope>NUCLEOTIDE SEQUENCE</scope>
</reference>
<evidence type="ECO:0000256" key="2">
    <source>
        <dbReference type="ARBA" id="ARBA00022840"/>
    </source>
</evidence>
<dbReference type="PANTHER" id="PTHR13140:SF706">
    <property type="entry name" value="DILUTE CLASS UNCONVENTIONAL MYOSIN, ISOFORM C"/>
    <property type="match status" value="1"/>
</dbReference>
<dbReference type="Gene3D" id="1.20.58.530">
    <property type="match status" value="1"/>
</dbReference>
<feature type="region of interest" description="Disordered" evidence="8">
    <location>
        <begin position="984"/>
        <end position="1058"/>
    </location>
</feature>
<evidence type="ECO:0000313" key="10">
    <source>
        <dbReference type="EMBL" id="GMH58871.1"/>
    </source>
</evidence>
<dbReference type="InterPro" id="IPR002110">
    <property type="entry name" value="Ankyrin_rpt"/>
</dbReference>
<organism evidence="10 11">
    <name type="scientific">Triparma retinervis</name>
    <dbReference type="NCBI Taxonomy" id="2557542"/>
    <lineage>
        <taxon>Eukaryota</taxon>
        <taxon>Sar</taxon>
        <taxon>Stramenopiles</taxon>
        <taxon>Ochrophyta</taxon>
        <taxon>Bolidophyceae</taxon>
        <taxon>Parmales</taxon>
        <taxon>Triparmaceae</taxon>
        <taxon>Triparma</taxon>
    </lineage>
</organism>
<keyword evidence="5 6" id="KW-0009">Actin-binding</keyword>
<accession>A0A9W6ZVP1</accession>